<name>A0ACC2PUH8_9HYME</name>
<comment type="caution">
    <text evidence="1">The sequence shown here is derived from an EMBL/GenBank/DDBJ whole genome shotgun (WGS) entry which is preliminary data.</text>
</comment>
<dbReference type="EMBL" id="CM056741">
    <property type="protein sequence ID" value="KAJ8686778.1"/>
    <property type="molecule type" value="Genomic_DNA"/>
</dbReference>
<gene>
    <name evidence="1" type="ORF">QAD02_022572</name>
</gene>
<reference evidence="1" key="1">
    <citation type="submission" date="2023-04" db="EMBL/GenBank/DDBJ databases">
        <title>A chromosome-level genome assembly of the parasitoid wasp Eretmocerus hayati.</title>
        <authorList>
            <person name="Zhong Y."/>
            <person name="Liu S."/>
            <person name="Liu Y."/>
        </authorList>
    </citation>
    <scope>NUCLEOTIDE SEQUENCE</scope>
    <source>
        <strain evidence="1">ZJU_SS_LIU_2023</strain>
    </source>
</reference>
<keyword evidence="2" id="KW-1185">Reference proteome</keyword>
<evidence type="ECO:0000313" key="2">
    <source>
        <dbReference type="Proteomes" id="UP001239111"/>
    </source>
</evidence>
<protein>
    <submittedName>
        <fullName evidence="1">Uncharacterized protein</fullName>
    </submittedName>
</protein>
<sequence length="312" mass="35664">MNDSDEDSHDAIRERNIAERNAFLKEFLQNIQQDTEEINKLESARLKIWEKENETPKSPKPTRKRRRSQIDGSSSFKGQNIHLQFRKKYNTRSRKRKLDDTGNSDNTESDEELASDKDIVVPKNGSNIKVMFSWARPMQRDIDLMKFDFKDDENDDSNSDSEIFELPKKRVQRMSRSTYDPNNIPSPDEITDRMLKNIASKLSGKVYDAINGTSCHQCRQKTKDTKTVCRSGECVGVRGQFCGPCLLMRYGESAVEALKDPDWACPPCRGLCNCSICRTRNGQRPTGILAPTAKEEGYDSVKDYLQALDGED</sequence>
<dbReference type="Proteomes" id="UP001239111">
    <property type="component" value="Chromosome 1"/>
</dbReference>
<proteinExistence type="predicted"/>
<organism evidence="1 2">
    <name type="scientific">Eretmocerus hayati</name>
    <dbReference type="NCBI Taxonomy" id="131215"/>
    <lineage>
        <taxon>Eukaryota</taxon>
        <taxon>Metazoa</taxon>
        <taxon>Ecdysozoa</taxon>
        <taxon>Arthropoda</taxon>
        <taxon>Hexapoda</taxon>
        <taxon>Insecta</taxon>
        <taxon>Pterygota</taxon>
        <taxon>Neoptera</taxon>
        <taxon>Endopterygota</taxon>
        <taxon>Hymenoptera</taxon>
        <taxon>Apocrita</taxon>
        <taxon>Proctotrupomorpha</taxon>
        <taxon>Chalcidoidea</taxon>
        <taxon>Aphelinidae</taxon>
        <taxon>Aphelininae</taxon>
        <taxon>Eretmocerus</taxon>
    </lineage>
</organism>
<evidence type="ECO:0000313" key="1">
    <source>
        <dbReference type="EMBL" id="KAJ8686778.1"/>
    </source>
</evidence>
<accession>A0ACC2PUH8</accession>